<evidence type="ECO:0000256" key="1">
    <source>
        <dbReference type="ARBA" id="ARBA00004479"/>
    </source>
</evidence>
<dbReference type="InterPro" id="IPR027789">
    <property type="entry name" value="Syndecan/Neurexin_dom"/>
</dbReference>
<comment type="function">
    <text evidence="9">Cell surface proteoglycan.</text>
</comment>
<dbReference type="InterPro" id="IPR003585">
    <property type="entry name" value="Neurexin-like"/>
</dbReference>
<proteinExistence type="inferred from homology"/>
<feature type="region of interest" description="Disordered" evidence="10">
    <location>
        <begin position="217"/>
        <end position="239"/>
    </location>
</feature>
<feature type="chain" id="PRO_5026831575" description="Syndecan" evidence="12">
    <location>
        <begin position="21"/>
        <end position="239"/>
    </location>
</feature>
<feature type="region of interest" description="Disordered" evidence="10">
    <location>
        <begin position="34"/>
        <end position="158"/>
    </location>
</feature>
<evidence type="ECO:0000256" key="7">
    <source>
        <dbReference type="ARBA" id="ARBA00023180"/>
    </source>
</evidence>
<keyword evidence="12" id="KW-0732">Signal</keyword>
<dbReference type="PANTHER" id="PTHR10915">
    <property type="entry name" value="SYNDECAN"/>
    <property type="match status" value="1"/>
</dbReference>
<evidence type="ECO:0000256" key="10">
    <source>
        <dbReference type="SAM" id="MobiDB-lite"/>
    </source>
</evidence>
<dbReference type="EMBL" id="GIIL01007644">
    <property type="protein sequence ID" value="NOV51370.1"/>
    <property type="molecule type" value="Transcribed_RNA"/>
</dbReference>
<dbReference type="AlphaFoldDB" id="A0A6M2E0G4"/>
<keyword evidence="5 11" id="KW-1133">Transmembrane helix</keyword>
<evidence type="ECO:0000256" key="11">
    <source>
        <dbReference type="SAM" id="Phobius"/>
    </source>
</evidence>
<dbReference type="InterPro" id="IPR030479">
    <property type="entry name" value="Syndecan_CS"/>
</dbReference>
<comment type="similarity">
    <text evidence="2 9">Belongs to the syndecan proteoglycan family.</text>
</comment>
<evidence type="ECO:0000313" key="14">
    <source>
        <dbReference type="EMBL" id="NOV51370.1"/>
    </source>
</evidence>
<evidence type="ECO:0000256" key="8">
    <source>
        <dbReference type="ARBA" id="ARBA00023207"/>
    </source>
</evidence>
<feature type="domain" description="Neurexin/syndecan/glycophorin C" evidence="13">
    <location>
        <begin position="203"/>
        <end position="221"/>
    </location>
</feature>
<dbReference type="InterPro" id="IPR001050">
    <property type="entry name" value="Syndecan"/>
</dbReference>
<sequence>MHLRIYLLLTTCVLLGHTQTIETSTRHDEIYIDDESALEGSGGGRGEIRDDLESSGSGYGPLDNDDDEDNAIARGNANGSSEKGTSIDRDSGLPSVKNEDIGSNYNPHTKDNARGTNIQQPSSHDNNEIELVDTGTTNSETGPNAGTNDNDSGHTNGNEVFVMDPKQVDPSASFFAQPGILAAVIGGAVVGLLCAILVVMFIVYRMRKKDEGSYALEEPKRSPASNTYAKNSNNREFYA</sequence>
<feature type="signal peptide" evidence="12">
    <location>
        <begin position="1"/>
        <end position="20"/>
    </location>
</feature>
<accession>A0A6M2E0G4</accession>
<reference evidence="14" key="1">
    <citation type="submission" date="2020-03" db="EMBL/GenBank/DDBJ databases">
        <title>Transcriptomic Profiling of the Digestive Tract of the Rat Flea, Xenopsylla cheopis, Following Blood Feeding and Infection with Yersinia pestis.</title>
        <authorList>
            <person name="Bland D.M."/>
            <person name="Martens C.A."/>
            <person name="Virtaneva K."/>
            <person name="Kanakabandi K."/>
            <person name="Long D."/>
            <person name="Rosenke R."/>
            <person name="Saturday G.A."/>
            <person name="Hoyt F.H."/>
            <person name="Bruno D.P."/>
            <person name="Ribeiro J.M.C."/>
            <person name="Hinnebusch J."/>
        </authorList>
    </citation>
    <scope>NUCLEOTIDE SEQUENCE</scope>
</reference>
<dbReference type="GO" id="GO:0016020">
    <property type="term" value="C:membrane"/>
    <property type="evidence" value="ECO:0007669"/>
    <property type="project" value="UniProtKB-SubCell"/>
</dbReference>
<dbReference type="Pfam" id="PF01034">
    <property type="entry name" value="Syndecan"/>
    <property type="match status" value="1"/>
</dbReference>
<keyword evidence="8 9" id="KW-0357">Heparan sulfate</keyword>
<feature type="compositionally biased region" description="Polar residues" evidence="10">
    <location>
        <begin position="114"/>
        <end position="124"/>
    </location>
</feature>
<dbReference type="PANTHER" id="PTHR10915:SF1">
    <property type="entry name" value="SYNDECAN"/>
    <property type="match status" value="1"/>
</dbReference>
<name>A0A6M2E0G4_XENCH</name>
<evidence type="ECO:0000256" key="6">
    <source>
        <dbReference type="ARBA" id="ARBA00023136"/>
    </source>
</evidence>
<feature type="compositionally biased region" description="Polar residues" evidence="10">
    <location>
        <begin position="134"/>
        <end position="158"/>
    </location>
</feature>
<keyword evidence="6 11" id="KW-0472">Membrane</keyword>
<organism evidence="14">
    <name type="scientific">Xenopsylla cheopis</name>
    <name type="common">Oriental rat flea</name>
    <name type="synonym">Pulex cheopis</name>
    <dbReference type="NCBI Taxonomy" id="163159"/>
    <lineage>
        <taxon>Eukaryota</taxon>
        <taxon>Metazoa</taxon>
        <taxon>Ecdysozoa</taxon>
        <taxon>Arthropoda</taxon>
        <taxon>Hexapoda</taxon>
        <taxon>Insecta</taxon>
        <taxon>Pterygota</taxon>
        <taxon>Neoptera</taxon>
        <taxon>Endopterygota</taxon>
        <taxon>Siphonaptera</taxon>
        <taxon>Pulicidae</taxon>
        <taxon>Xenopsyllinae</taxon>
        <taxon>Xenopsylla</taxon>
    </lineage>
</organism>
<feature type="transmembrane region" description="Helical" evidence="11">
    <location>
        <begin position="180"/>
        <end position="204"/>
    </location>
</feature>
<evidence type="ECO:0000256" key="12">
    <source>
        <dbReference type="SAM" id="SignalP"/>
    </source>
</evidence>
<keyword evidence="4 9" id="KW-0654">Proteoglycan</keyword>
<dbReference type="SMART" id="SM00294">
    <property type="entry name" value="4.1m"/>
    <property type="match status" value="1"/>
</dbReference>
<dbReference type="GO" id="GO:0016477">
    <property type="term" value="P:cell migration"/>
    <property type="evidence" value="ECO:0007669"/>
    <property type="project" value="TreeGrafter"/>
</dbReference>
<keyword evidence="7 9" id="KW-0325">Glycoprotein</keyword>
<feature type="compositionally biased region" description="Polar residues" evidence="10">
    <location>
        <begin position="223"/>
        <end position="239"/>
    </location>
</feature>
<evidence type="ECO:0000256" key="5">
    <source>
        <dbReference type="ARBA" id="ARBA00022989"/>
    </source>
</evidence>
<evidence type="ECO:0000256" key="2">
    <source>
        <dbReference type="ARBA" id="ARBA00005343"/>
    </source>
</evidence>
<dbReference type="PROSITE" id="PS00964">
    <property type="entry name" value="SYNDECAN"/>
    <property type="match status" value="1"/>
</dbReference>
<keyword evidence="3 9" id="KW-0812">Transmembrane</keyword>
<evidence type="ECO:0000256" key="4">
    <source>
        <dbReference type="ARBA" id="ARBA00022974"/>
    </source>
</evidence>
<protein>
    <recommendedName>
        <fullName evidence="9">Syndecan</fullName>
    </recommendedName>
</protein>
<comment type="subcellular location">
    <subcellularLocation>
        <location evidence="1 9">Membrane</location>
        <topology evidence="1 9">Single-pass type I membrane protein</topology>
    </subcellularLocation>
</comment>
<evidence type="ECO:0000256" key="9">
    <source>
        <dbReference type="RuleBase" id="RU000649"/>
    </source>
</evidence>
<evidence type="ECO:0000259" key="13">
    <source>
        <dbReference type="SMART" id="SM00294"/>
    </source>
</evidence>
<dbReference type="GO" id="GO:0009986">
    <property type="term" value="C:cell surface"/>
    <property type="evidence" value="ECO:0007669"/>
    <property type="project" value="TreeGrafter"/>
</dbReference>
<evidence type="ECO:0000256" key="3">
    <source>
        <dbReference type="ARBA" id="ARBA00022692"/>
    </source>
</evidence>